<dbReference type="Gene3D" id="1.25.40.20">
    <property type="entry name" value="Ankyrin repeat-containing domain"/>
    <property type="match status" value="1"/>
</dbReference>
<evidence type="ECO:0000313" key="4">
    <source>
        <dbReference type="EMBL" id="CAF0963219.1"/>
    </source>
</evidence>
<evidence type="ECO:0000256" key="1">
    <source>
        <dbReference type="PROSITE-ProRule" id="PRU00023"/>
    </source>
</evidence>
<dbReference type="Proteomes" id="UP000663854">
    <property type="component" value="Unassembled WGS sequence"/>
</dbReference>
<gene>
    <name evidence="4" type="ORF">JXQ802_LOCUS12296</name>
    <name evidence="3" type="ORF">PYM288_LOCUS9484</name>
</gene>
<name>A0A813ZKW8_9BILA</name>
<dbReference type="EMBL" id="CAJNOL010000252">
    <property type="protein sequence ID" value="CAF0963219.1"/>
    <property type="molecule type" value="Genomic_DNA"/>
</dbReference>
<dbReference type="PROSITE" id="PS50053">
    <property type="entry name" value="UBIQUITIN_2"/>
    <property type="match status" value="2"/>
</dbReference>
<dbReference type="InterPro" id="IPR050158">
    <property type="entry name" value="Ubiquitin_ubiquitin-like"/>
</dbReference>
<dbReference type="CDD" id="cd17039">
    <property type="entry name" value="Ubl_ubiquitin_like"/>
    <property type="match status" value="2"/>
</dbReference>
<comment type="caution">
    <text evidence="3">The sequence shown here is derived from an EMBL/GenBank/DDBJ whole genome shotgun (WGS) entry which is preliminary data.</text>
</comment>
<dbReference type="EMBL" id="CAJNOH010000139">
    <property type="protein sequence ID" value="CAF0900163.1"/>
    <property type="molecule type" value="Genomic_DNA"/>
</dbReference>
<dbReference type="Pfam" id="PF00240">
    <property type="entry name" value="ubiquitin"/>
    <property type="match status" value="2"/>
</dbReference>
<dbReference type="AlphaFoldDB" id="A0A813ZKW8"/>
<dbReference type="Proteomes" id="UP000663870">
    <property type="component" value="Unassembled WGS sequence"/>
</dbReference>
<dbReference type="InterPro" id="IPR002110">
    <property type="entry name" value="Ankyrin_rpt"/>
</dbReference>
<protein>
    <recommendedName>
        <fullName evidence="2">Ubiquitin-like domain-containing protein</fullName>
    </recommendedName>
</protein>
<feature type="repeat" description="ANK" evidence="1">
    <location>
        <begin position="212"/>
        <end position="244"/>
    </location>
</feature>
<evidence type="ECO:0000313" key="5">
    <source>
        <dbReference type="Proteomes" id="UP000663854"/>
    </source>
</evidence>
<reference evidence="3" key="1">
    <citation type="submission" date="2021-02" db="EMBL/GenBank/DDBJ databases">
        <authorList>
            <person name="Nowell W R."/>
        </authorList>
    </citation>
    <scope>NUCLEOTIDE SEQUENCE</scope>
</reference>
<dbReference type="Gene3D" id="3.10.20.90">
    <property type="entry name" value="Phosphatidylinositol 3-kinase Catalytic Subunit, Chain A, domain 1"/>
    <property type="match status" value="2"/>
</dbReference>
<dbReference type="PROSITE" id="PS50297">
    <property type="entry name" value="ANK_REP_REGION"/>
    <property type="match status" value="1"/>
</dbReference>
<feature type="domain" description="Ubiquitin-like" evidence="2">
    <location>
        <begin position="1"/>
        <end position="68"/>
    </location>
</feature>
<evidence type="ECO:0000259" key="2">
    <source>
        <dbReference type="PROSITE" id="PS50053"/>
    </source>
</evidence>
<keyword evidence="1" id="KW-0040">ANK repeat</keyword>
<dbReference type="PANTHER" id="PTHR10666">
    <property type="entry name" value="UBIQUITIN"/>
    <property type="match status" value="1"/>
</dbReference>
<feature type="domain" description="Ubiquitin-like" evidence="2">
    <location>
        <begin position="81"/>
        <end position="150"/>
    </location>
</feature>
<dbReference type="PRINTS" id="PR00348">
    <property type="entry name" value="UBIQUITIN"/>
</dbReference>
<dbReference type="SUPFAM" id="SSF48403">
    <property type="entry name" value="Ankyrin repeat"/>
    <property type="match status" value="1"/>
</dbReference>
<dbReference type="InterPro" id="IPR019956">
    <property type="entry name" value="Ubiquitin_dom"/>
</dbReference>
<dbReference type="InterPro" id="IPR036770">
    <property type="entry name" value="Ankyrin_rpt-contain_sf"/>
</dbReference>
<dbReference type="Pfam" id="PF00023">
    <property type="entry name" value="Ank"/>
    <property type="match status" value="1"/>
</dbReference>
<dbReference type="SMART" id="SM00213">
    <property type="entry name" value="UBQ"/>
    <property type="match status" value="2"/>
</dbReference>
<proteinExistence type="predicted"/>
<accession>A0A813ZKW8</accession>
<dbReference type="PROSITE" id="PS50088">
    <property type="entry name" value="ANK_REPEAT"/>
    <property type="match status" value="1"/>
</dbReference>
<dbReference type="InterPro" id="IPR000626">
    <property type="entry name" value="Ubiquitin-like_dom"/>
</dbReference>
<sequence>MFIKTEAGEQISIDIGTSNTIRDVKKKIRHKMGIPVNNQLLVANDAELEDDRTLSDCGIDNSSVVFLISMHIGLSGTNHTSRLTVKTEDGGKITLDIEPSWTIRDVKKKIQDQEGILPEQQLIVINDAEVDDHRAVSYYNIGNDSSIHLIKMGDATTIVAHPPVVPSATANVTSALTPLSDFYVACRDNDVTKLRQLLQTLSVEEMNKLEPNGSTALHAACFRGHREVVKLLLKKGVSRNLRNELRISTTSEYKNDQDKNQHNE</sequence>
<keyword evidence="6" id="KW-1185">Reference proteome</keyword>
<evidence type="ECO:0000313" key="3">
    <source>
        <dbReference type="EMBL" id="CAF0900163.1"/>
    </source>
</evidence>
<dbReference type="InterPro" id="IPR029071">
    <property type="entry name" value="Ubiquitin-like_domsf"/>
</dbReference>
<evidence type="ECO:0000313" key="6">
    <source>
        <dbReference type="Proteomes" id="UP000663870"/>
    </source>
</evidence>
<organism evidence="3 5">
    <name type="scientific">Rotaria sordida</name>
    <dbReference type="NCBI Taxonomy" id="392033"/>
    <lineage>
        <taxon>Eukaryota</taxon>
        <taxon>Metazoa</taxon>
        <taxon>Spiralia</taxon>
        <taxon>Gnathifera</taxon>
        <taxon>Rotifera</taxon>
        <taxon>Eurotatoria</taxon>
        <taxon>Bdelloidea</taxon>
        <taxon>Philodinida</taxon>
        <taxon>Philodinidae</taxon>
        <taxon>Rotaria</taxon>
    </lineage>
</organism>
<dbReference type="SMART" id="SM00248">
    <property type="entry name" value="ANK"/>
    <property type="match status" value="1"/>
</dbReference>
<dbReference type="SUPFAM" id="SSF54236">
    <property type="entry name" value="Ubiquitin-like"/>
    <property type="match status" value="2"/>
</dbReference>